<gene>
    <name evidence="3" type="ORF">BC936DRAFT_138364</name>
</gene>
<feature type="transmembrane region" description="Helical" evidence="2">
    <location>
        <begin position="58"/>
        <end position="82"/>
    </location>
</feature>
<sequence length="610" mass="69930">MRSIPHNNLVPSTTDSKWYSQIRQVYFDARDVSGRVGDREDPGTQKPDAFSEEGCSSYYFVFATHVMDFGFVLVSWAFVFTYRGSCISGCTRTGTVTDDIAQVVRMSRSAFDFKADKEGVLHTGKVFLFFYLFILFLSCLIDVRLFLFYHVRSSEGWFCMYGLVIFAFACFDLRIHLSGIAKVSFSAEQVEANVKAILDEIKSFGKAQSIRGETRRFASFNEYSFLPVPIVVTQIPHHPKCVCQFDARTRHTFVGRAEAVEIFAGKKNGGWMEGYIRKLEGSMAPPLVAIKRIHKILSKMLSGDAPDHEMGCACGAASIAFHILINTRFCKYYPLRNKQPKEKRDSTMKPIFILLILALVAGTFASPSWYNNQYFRFTSPIGARTWDTGSTQEITFTSNKLTFNVRVDLYQLKGGHYHFIVIIKESVSIGTGVATFNVPSNLAGNNYYVRITGDHLLVYTGPITIKKVGGNNFLAGDEDEHDGHYKPTPTEYEHDDHYEPTPTEYEHDDHYEPTPTEYEHDDHTDDHTDDHNDDYEPTPSEYEHDDDYEPTPTPTEYEHEDHDDHYEPKPTEYEHDDHYEPTPTEYEHDDDYEPTPTEYEHDDHYEPKPT</sequence>
<proteinExistence type="predicted"/>
<organism evidence="3 4">
    <name type="scientific">Jimgerdemannia flammicorona</name>
    <dbReference type="NCBI Taxonomy" id="994334"/>
    <lineage>
        <taxon>Eukaryota</taxon>
        <taxon>Fungi</taxon>
        <taxon>Fungi incertae sedis</taxon>
        <taxon>Mucoromycota</taxon>
        <taxon>Mucoromycotina</taxon>
        <taxon>Endogonomycetes</taxon>
        <taxon>Endogonales</taxon>
        <taxon>Endogonaceae</taxon>
        <taxon>Jimgerdemannia</taxon>
    </lineage>
</organism>
<dbReference type="AlphaFoldDB" id="A0A433DNA6"/>
<evidence type="ECO:0000313" key="4">
    <source>
        <dbReference type="Proteomes" id="UP000268093"/>
    </source>
</evidence>
<feature type="transmembrane region" description="Helical" evidence="2">
    <location>
        <begin position="155"/>
        <end position="175"/>
    </location>
</feature>
<keyword evidence="4" id="KW-1185">Reference proteome</keyword>
<feature type="transmembrane region" description="Helical" evidence="2">
    <location>
        <begin position="351"/>
        <end position="370"/>
    </location>
</feature>
<feature type="compositionally biased region" description="Basic and acidic residues" evidence="1">
    <location>
        <begin position="481"/>
        <end position="530"/>
    </location>
</feature>
<evidence type="ECO:0000256" key="1">
    <source>
        <dbReference type="SAM" id="MobiDB-lite"/>
    </source>
</evidence>
<protein>
    <submittedName>
        <fullName evidence="3">Uncharacterized protein</fullName>
    </submittedName>
</protein>
<dbReference type="OrthoDB" id="1747252at2759"/>
<reference evidence="3 4" key="1">
    <citation type="journal article" date="2018" name="New Phytol.">
        <title>Phylogenomics of Endogonaceae and evolution of mycorrhizas within Mucoromycota.</title>
        <authorList>
            <person name="Chang Y."/>
            <person name="Desiro A."/>
            <person name="Na H."/>
            <person name="Sandor L."/>
            <person name="Lipzen A."/>
            <person name="Clum A."/>
            <person name="Barry K."/>
            <person name="Grigoriev I.V."/>
            <person name="Martin F.M."/>
            <person name="Stajich J.E."/>
            <person name="Smith M.E."/>
            <person name="Bonito G."/>
            <person name="Spatafora J.W."/>
        </authorList>
    </citation>
    <scope>NUCLEOTIDE SEQUENCE [LARGE SCALE GENOMIC DNA]</scope>
    <source>
        <strain evidence="3 4">GMNB39</strain>
    </source>
</reference>
<feature type="compositionally biased region" description="Basic and acidic residues" evidence="1">
    <location>
        <begin position="556"/>
        <end position="580"/>
    </location>
</feature>
<feature type="compositionally biased region" description="Basic and acidic residues" evidence="1">
    <location>
        <begin position="598"/>
        <end position="610"/>
    </location>
</feature>
<dbReference type="Proteomes" id="UP000268093">
    <property type="component" value="Unassembled WGS sequence"/>
</dbReference>
<keyword evidence="2" id="KW-1133">Transmembrane helix</keyword>
<evidence type="ECO:0000256" key="2">
    <source>
        <dbReference type="SAM" id="Phobius"/>
    </source>
</evidence>
<name>A0A433DNA6_9FUNG</name>
<comment type="caution">
    <text evidence="3">The sequence shown here is derived from an EMBL/GenBank/DDBJ whole genome shotgun (WGS) entry which is preliminary data.</text>
</comment>
<keyword evidence="2" id="KW-0812">Transmembrane</keyword>
<feature type="non-terminal residue" evidence="3">
    <location>
        <position position="610"/>
    </location>
</feature>
<feature type="region of interest" description="Disordered" evidence="1">
    <location>
        <begin position="476"/>
        <end position="610"/>
    </location>
</feature>
<evidence type="ECO:0000313" key="3">
    <source>
        <dbReference type="EMBL" id="RUP52176.1"/>
    </source>
</evidence>
<dbReference type="EMBL" id="RBNI01000130">
    <property type="protein sequence ID" value="RUP52176.1"/>
    <property type="molecule type" value="Genomic_DNA"/>
</dbReference>
<feature type="transmembrane region" description="Helical" evidence="2">
    <location>
        <begin position="126"/>
        <end position="149"/>
    </location>
</feature>
<accession>A0A433DNA6</accession>
<keyword evidence="2" id="KW-0472">Membrane</keyword>